<dbReference type="Gene3D" id="3.40.50.10810">
    <property type="entry name" value="Tandem AAA-ATPase domain"/>
    <property type="match status" value="1"/>
</dbReference>
<dbReference type="InterPro" id="IPR049730">
    <property type="entry name" value="SNF2/RAD54-like_C"/>
</dbReference>
<dbReference type="GO" id="GO:0008094">
    <property type="term" value="F:ATP-dependent activity, acting on DNA"/>
    <property type="evidence" value="ECO:0007669"/>
    <property type="project" value="TreeGrafter"/>
</dbReference>
<keyword evidence="5" id="KW-0863">Zinc-finger</keyword>
<dbReference type="Pfam" id="PF00271">
    <property type="entry name" value="Helicase_C"/>
    <property type="match status" value="1"/>
</dbReference>
<protein>
    <recommendedName>
        <fullName evidence="10">Helicase C-terminal domain-containing protein</fullName>
    </recommendedName>
</protein>
<dbReference type="GO" id="GO:0032259">
    <property type="term" value="P:methylation"/>
    <property type="evidence" value="ECO:0007669"/>
    <property type="project" value="UniProtKB-KW"/>
</dbReference>
<dbReference type="InterPro" id="IPR038718">
    <property type="entry name" value="SNF2-like_sf"/>
</dbReference>
<sequence>MPPARKRASSQEEGPPPKRYQLLLTDTLDDQAMAALEELDPTNPEFVRTLPYSGEGTTARSQMAWHLPPMHKLSDIFKSITQRAMELGLDKYLTHVGSRPLRVATVCSGTESPLLALEMVQENLRKFHNRELAFEHLFSAEIVPFKQAYIERNFHPPLLFRDVTDLKGRVAQTAYGSWAKIPRDVDLLVAGFSCVDFSVLNNRQKTLDETGESSGTLRSILAYAKAYRPRLVILENVKSAPWPTIKQYWTDIGYSVVHCAVDTKAYYLPQTRERGYMCCVDSQLLQQNGLSTESVLSWSDLMSNFARQASSPAGMFLLDANDRRLHQIANSLTFPAYRGRAWEKYEVRHQAYRQTEHLGYKRPYTRSLDNGTCLTPDFSWHLWNRSLVERVWDTLDVNFLRKLKEGYDMTYKERCIDLSQGIEREIDLRAFGLVGCITPAGVPYLTSRGGPLCGVEALALQGLPLDRLLVTRESTRELQDLAGNAMSSTVVCCAMLSALILAHLVLRAGEQTSASPEVEAKRRTLCPQADCRMISDDMQLTHAVEVDTQGLQTQAALSARYCMCEGQLEVETNILRCTLCGHTVCSDCGGNPSHVFEPWSDIKRIPPMEFVSDLRRLLPARLVLTGISRDNYSKFVTELGTCPSQIWSLFWQVIDSSIDGEFSLLDIKRSDVWTVQYEGQMSRLNLVISEGGLEWLLYASPPSHKPSLSLIREILSKPIARLRPERGFLLKGEWEVCTLISLQGRFNVCGGGLQIDSYEVRSGHQDPRFAGSKIWTRIEIQGSDEDVQNLDADIRGSYELLPECGTAFASLHRKVTAGKEPVVYLFLDSTKLGKPENDSFVFSFEHRFISGYDRRRTIAEISHTWRSWKASDAPESIPVYHRKWIYAPAVSLTPHAPDASIECHSLAPDSKITTCDSDCQNANTTLLSFKLPMTGTQLDNSNDQWEAIDPVHSASKLRDVFWLFQKAAGFSPFEEWQDFIHVQIVKEGNRSICDVCAPPKPRFLPGRDRRGRMVTYEDPYDAALYERQMKLKPSAFLFFRRICQTGSGDLCVTLNIQVLLHQAYDRLCGSEVVEGARFQWRLLPNSYDTRNHCFSNLSLTSNRHDLPSLQPPNFRLKLRPEQLRSLRWMIDQESDKNAPFLEEEVEEALLPQMMWRAEARVLVPKTIRGGVLADDVGYGKTAIILGLIDMQHENLRTPSLGPKDGFIPAKGTLVVVPGVVLRQWELEIKKFLGSRYKVLVIGSVQNLSKVPIKNILLSDIILVSWTVFNGDAYYNKLKNLTGTSRVPGNKARDFESWFTDALASLKDLVRVLTENGPGAFLNAIRSKRQDAEVSQGQATYLPSKRFRGKSYVDAVQSRCNSADHKEHDGDISSAEDDADHMEDESDESLKARVHQCLRYLPSKMLVSDDDGDSEDSASPNSASDDPEGQVSTTSNNKSRKLGHSESSKEVCKTWNDLKEFNINGQPNQAWTEVKILCLHAFAFSRLIIDEFTYASDERLESFLALEAGSKWILSGTPPLNDFADVKSIAPFMGVHLGIDDDEFKSQNGRLRLLSNQRSDAERFQSYRTTHSEAWHQNRHEIAQRFLSRFVRRNVPEIGEIPFTEHIILIRPTPAEQALYSELYRQLEACDGKLRRQVKSRFDGDQASRLDAILSTSTSYEEALLKRCACLAVVGNWTKTRAPEVTTCESLIELRKEEIADLREELVKNLRLAAWMYCECDSQSARFDKFVDAVTGHNFGDNSVTEAVCSLLDDAVRSSNPNHWKEFFAPPTKVDPQQSADEKNNGSLTISPGTQKRATRGRSSKAPRSKKSAGQGENVDSDTALPERPTGLAEIEPQLREVTTAMKGMIDEWVSRKRGVRFLKKTRSMQICGQISKCSGCNSQPETLNQLSLLGSCGHSLCKDCISQAVQKEECSVEGCRGSGKCYNVIPMSTLERETVDRETTFGGSKLDKLIEIIRGTPQGERVLLFIQFPDLMQAAAKALNLAKIKHTMITAVEGRSTAKLDKLQASGFGQAKVLILNLGTELAAGLNLQQANHVIFLSPLLTQTQYDYDSTMTQAIGRSRRFGQSKHVHIYHLLARKTIDVNIFENRRDKVLIEKDGKPVLVTQNEAANENTSSCGGQPLTEDEAT</sequence>
<evidence type="ECO:0000256" key="3">
    <source>
        <dbReference type="ARBA" id="ARBA00022723"/>
    </source>
</evidence>
<dbReference type="GO" id="GO:0016787">
    <property type="term" value="F:hydrolase activity"/>
    <property type="evidence" value="ECO:0007669"/>
    <property type="project" value="UniProtKB-KW"/>
</dbReference>
<dbReference type="Proteomes" id="UP000248817">
    <property type="component" value="Unassembled WGS sequence"/>
</dbReference>
<feature type="compositionally biased region" description="Basic residues" evidence="9">
    <location>
        <begin position="1796"/>
        <end position="1810"/>
    </location>
</feature>
<dbReference type="PROSITE" id="PS00518">
    <property type="entry name" value="ZF_RING_1"/>
    <property type="match status" value="1"/>
</dbReference>
<feature type="region of interest" description="Disordered" evidence="9">
    <location>
        <begin position="1357"/>
        <end position="1387"/>
    </location>
</feature>
<feature type="compositionally biased region" description="Acidic residues" evidence="9">
    <location>
        <begin position="1373"/>
        <end position="1386"/>
    </location>
</feature>
<dbReference type="PANTHER" id="PTHR45626:SF26">
    <property type="entry name" value="FAMILY HELICASE, PUTATIVE (AFU_ORTHOLOGUE AFUA_2G09120)-RELATED"/>
    <property type="match status" value="1"/>
</dbReference>
<dbReference type="Pfam" id="PF00145">
    <property type="entry name" value="DNA_methylase"/>
    <property type="match status" value="1"/>
</dbReference>
<dbReference type="Gene3D" id="3.40.50.150">
    <property type="entry name" value="Vaccinia Virus protein VP39"/>
    <property type="match status" value="1"/>
</dbReference>
<dbReference type="CDD" id="cd18793">
    <property type="entry name" value="SF2_C_SNF"/>
    <property type="match status" value="1"/>
</dbReference>
<dbReference type="InterPro" id="IPR050628">
    <property type="entry name" value="SNF2_RAD54_helicase_TF"/>
</dbReference>
<dbReference type="GO" id="GO:0008270">
    <property type="term" value="F:zinc ion binding"/>
    <property type="evidence" value="ECO:0007669"/>
    <property type="project" value="UniProtKB-KW"/>
</dbReference>
<keyword evidence="7" id="KW-0862">Zinc</keyword>
<keyword evidence="6" id="KW-0378">Hydrolase</keyword>
<evidence type="ECO:0000256" key="7">
    <source>
        <dbReference type="ARBA" id="ARBA00022833"/>
    </source>
</evidence>
<dbReference type="PROSITE" id="PS51194">
    <property type="entry name" value="HELICASE_CTER"/>
    <property type="match status" value="1"/>
</dbReference>
<dbReference type="Gene3D" id="3.40.50.300">
    <property type="entry name" value="P-loop containing nucleotide triphosphate hydrolases"/>
    <property type="match status" value="1"/>
</dbReference>
<keyword evidence="12" id="KW-1185">Reference proteome</keyword>
<evidence type="ECO:0000313" key="12">
    <source>
        <dbReference type="Proteomes" id="UP000248817"/>
    </source>
</evidence>
<dbReference type="InterPro" id="IPR001650">
    <property type="entry name" value="Helicase_C-like"/>
</dbReference>
<dbReference type="InterPro" id="IPR014001">
    <property type="entry name" value="Helicase_ATP-bd"/>
</dbReference>
<dbReference type="InterPro" id="IPR029063">
    <property type="entry name" value="SAM-dependent_MTases_sf"/>
</dbReference>
<evidence type="ECO:0000256" key="5">
    <source>
        <dbReference type="ARBA" id="ARBA00022771"/>
    </source>
</evidence>
<dbReference type="InterPro" id="IPR001525">
    <property type="entry name" value="C5_MeTfrase"/>
</dbReference>
<dbReference type="EMBL" id="KZ825463">
    <property type="protein sequence ID" value="PYI36953.1"/>
    <property type="molecule type" value="Genomic_DNA"/>
</dbReference>
<evidence type="ECO:0000313" key="11">
    <source>
        <dbReference type="EMBL" id="PYI36953.1"/>
    </source>
</evidence>
<accession>A0A2V5IS42</accession>
<dbReference type="Pfam" id="PF00176">
    <property type="entry name" value="SNF2-rel_dom"/>
    <property type="match status" value="1"/>
</dbReference>
<dbReference type="SUPFAM" id="SSF53335">
    <property type="entry name" value="S-adenosyl-L-methionine-dependent methyltransferases"/>
    <property type="match status" value="1"/>
</dbReference>
<dbReference type="GO" id="GO:0005524">
    <property type="term" value="F:ATP binding"/>
    <property type="evidence" value="ECO:0007669"/>
    <property type="project" value="UniProtKB-KW"/>
</dbReference>
<keyword evidence="8" id="KW-0067">ATP-binding</keyword>
<reference evidence="11 12" key="1">
    <citation type="submission" date="2018-02" db="EMBL/GenBank/DDBJ databases">
        <title>The genomes of Aspergillus section Nigri reveals drivers in fungal speciation.</title>
        <authorList>
            <consortium name="DOE Joint Genome Institute"/>
            <person name="Vesth T.C."/>
            <person name="Nybo J."/>
            <person name="Theobald S."/>
            <person name="Brandl J."/>
            <person name="Frisvad J.C."/>
            <person name="Nielsen K.F."/>
            <person name="Lyhne E.K."/>
            <person name="Kogle M.E."/>
            <person name="Kuo A."/>
            <person name="Riley R."/>
            <person name="Clum A."/>
            <person name="Nolan M."/>
            <person name="Lipzen A."/>
            <person name="Salamov A."/>
            <person name="Henrissat B."/>
            <person name="Wiebenga A."/>
            <person name="De vries R.P."/>
            <person name="Grigoriev I.V."/>
            <person name="Mortensen U.H."/>
            <person name="Andersen M.R."/>
            <person name="Baker S.E."/>
        </authorList>
    </citation>
    <scope>NUCLEOTIDE SEQUENCE [LARGE SCALE GENOMIC DNA]</scope>
    <source>
        <strain evidence="11 12">CBS 114.80</strain>
    </source>
</reference>
<dbReference type="GO" id="GO:0006281">
    <property type="term" value="P:DNA repair"/>
    <property type="evidence" value="ECO:0007669"/>
    <property type="project" value="TreeGrafter"/>
</dbReference>
<dbReference type="SMART" id="SM00487">
    <property type="entry name" value="DEXDc"/>
    <property type="match status" value="1"/>
</dbReference>
<feature type="region of interest" description="Disordered" evidence="9">
    <location>
        <begin position="2108"/>
        <end position="2130"/>
    </location>
</feature>
<feature type="compositionally biased region" description="Polar residues" evidence="9">
    <location>
        <begin position="2108"/>
        <end position="2120"/>
    </location>
</feature>
<evidence type="ECO:0000256" key="1">
    <source>
        <dbReference type="ARBA" id="ARBA00022603"/>
    </source>
</evidence>
<keyword evidence="3" id="KW-0479">Metal-binding</keyword>
<proteinExistence type="predicted"/>
<dbReference type="GO" id="GO:0005634">
    <property type="term" value="C:nucleus"/>
    <property type="evidence" value="ECO:0007669"/>
    <property type="project" value="TreeGrafter"/>
</dbReference>
<dbReference type="InterPro" id="IPR017907">
    <property type="entry name" value="Znf_RING_CS"/>
</dbReference>
<dbReference type="GO" id="GO:0008168">
    <property type="term" value="F:methyltransferase activity"/>
    <property type="evidence" value="ECO:0007669"/>
    <property type="project" value="UniProtKB-KW"/>
</dbReference>
<keyword evidence="1" id="KW-0489">Methyltransferase</keyword>
<dbReference type="PANTHER" id="PTHR45626">
    <property type="entry name" value="TRANSCRIPTION TERMINATION FACTOR 2-RELATED"/>
    <property type="match status" value="1"/>
</dbReference>
<dbReference type="InterPro" id="IPR027417">
    <property type="entry name" value="P-loop_NTPase"/>
</dbReference>
<gene>
    <name evidence="11" type="ORF">BP00DRAFT_491540</name>
</gene>
<feature type="domain" description="Helicase C-terminal" evidence="10">
    <location>
        <begin position="1949"/>
        <end position="2112"/>
    </location>
</feature>
<evidence type="ECO:0000256" key="8">
    <source>
        <dbReference type="ARBA" id="ARBA00022840"/>
    </source>
</evidence>
<feature type="region of interest" description="Disordered" evidence="9">
    <location>
        <begin position="1762"/>
        <end position="1833"/>
    </location>
</feature>
<feature type="region of interest" description="Disordered" evidence="9">
    <location>
        <begin position="1407"/>
        <end position="1446"/>
    </location>
</feature>
<name>A0A2V5IS42_9EURO</name>
<dbReference type="SUPFAM" id="SSF52540">
    <property type="entry name" value="P-loop containing nucleoside triphosphate hydrolases"/>
    <property type="match status" value="2"/>
</dbReference>
<feature type="compositionally biased region" description="Basic and acidic residues" evidence="9">
    <location>
        <begin position="1361"/>
        <end position="1370"/>
    </location>
</feature>
<evidence type="ECO:0000256" key="9">
    <source>
        <dbReference type="SAM" id="MobiDB-lite"/>
    </source>
</evidence>
<evidence type="ECO:0000259" key="10">
    <source>
        <dbReference type="PROSITE" id="PS51194"/>
    </source>
</evidence>
<evidence type="ECO:0000256" key="2">
    <source>
        <dbReference type="ARBA" id="ARBA00022679"/>
    </source>
</evidence>
<feature type="compositionally biased region" description="Polar residues" evidence="9">
    <location>
        <begin position="1774"/>
        <end position="1795"/>
    </location>
</feature>
<evidence type="ECO:0000256" key="4">
    <source>
        <dbReference type="ARBA" id="ARBA00022741"/>
    </source>
</evidence>
<organism evidence="11 12">
    <name type="scientific">Aspergillus indologenus CBS 114.80</name>
    <dbReference type="NCBI Taxonomy" id="1450541"/>
    <lineage>
        <taxon>Eukaryota</taxon>
        <taxon>Fungi</taxon>
        <taxon>Dikarya</taxon>
        <taxon>Ascomycota</taxon>
        <taxon>Pezizomycotina</taxon>
        <taxon>Eurotiomycetes</taxon>
        <taxon>Eurotiomycetidae</taxon>
        <taxon>Eurotiales</taxon>
        <taxon>Aspergillaceae</taxon>
        <taxon>Aspergillus</taxon>
        <taxon>Aspergillus subgen. Circumdati</taxon>
    </lineage>
</organism>
<keyword evidence="4" id="KW-0547">Nucleotide-binding</keyword>
<dbReference type="InterPro" id="IPR000330">
    <property type="entry name" value="SNF2_N"/>
</dbReference>
<evidence type="ECO:0000256" key="6">
    <source>
        <dbReference type="ARBA" id="ARBA00022801"/>
    </source>
</evidence>
<keyword evidence="2" id="KW-0808">Transferase</keyword>